<dbReference type="SUPFAM" id="SSF46689">
    <property type="entry name" value="Homeodomain-like"/>
    <property type="match status" value="1"/>
</dbReference>
<gene>
    <name evidence="6" type="ORF">GEAM_2365</name>
</gene>
<keyword evidence="7" id="KW-1185">Reference proteome</keyword>
<name>A0A085G9K2_EWIA3</name>
<feature type="DNA-binding region" description="H-T-H motif" evidence="4">
    <location>
        <begin position="35"/>
        <end position="54"/>
    </location>
</feature>
<dbReference type="Proteomes" id="UP000028640">
    <property type="component" value="Unassembled WGS sequence"/>
</dbReference>
<dbReference type="GeneID" id="78380701"/>
<dbReference type="InterPro" id="IPR036271">
    <property type="entry name" value="Tet_transcr_reg_TetR-rel_C_sf"/>
</dbReference>
<dbReference type="PANTHER" id="PTHR47506:SF7">
    <property type="entry name" value="TRANSCRIPTIONAL REGULATORY PROTEIN"/>
    <property type="match status" value="1"/>
</dbReference>
<dbReference type="PRINTS" id="PR00455">
    <property type="entry name" value="HTHTETR"/>
</dbReference>
<evidence type="ECO:0000259" key="5">
    <source>
        <dbReference type="PROSITE" id="PS50977"/>
    </source>
</evidence>
<protein>
    <submittedName>
        <fullName evidence="6">TetR family transcriptional regulator</fullName>
    </submittedName>
</protein>
<reference evidence="6 7" key="1">
    <citation type="submission" date="2014-05" db="EMBL/GenBank/DDBJ databases">
        <title>ATOL: Assembling a taxonomically balanced genome-scale reconstruction of the evolutionary history of the Enterobacteriaceae.</title>
        <authorList>
            <person name="Plunkett G.III."/>
            <person name="Neeno-Eckwall E.C."/>
            <person name="Glasner J.D."/>
            <person name="Perna N.T."/>
        </authorList>
    </citation>
    <scope>NUCLEOTIDE SEQUENCE [LARGE SCALE GENOMIC DNA]</scope>
    <source>
        <strain evidence="6 7">ATCC 33852</strain>
    </source>
</reference>
<accession>A0A085G9K2</accession>
<dbReference type="RefSeq" id="WP_034791681.1">
    <property type="nucleotide sequence ID" value="NZ_JMPJ01000056.1"/>
</dbReference>
<organism evidence="6 7">
    <name type="scientific">Ewingella americana (strain ATCC 33852 / DSM 4580 / CCUG 14506 / JCM 5911 / LMG 7869 / NCTC 12157 / CDC 1468-78)</name>
    <dbReference type="NCBI Taxonomy" id="910964"/>
    <lineage>
        <taxon>Bacteria</taxon>
        <taxon>Pseudomonadati</taxon>
        <taxon>Pseudomonadota</taxon>
        <taxon>Gammaproteobacteria</taxon>
        <taxon>Enterobacterales</taxon>
        <taxon>Yersiniaceae</taxon>
        <taxon>Ewingella</taxon>
    </lineage>
</organism>
<dbReference type="PANTHER" id="PTHR47506">
    <property type="entry name" value="TRANSCRIPTIONAL REGULATORY PROTEIN"/>
    <property type="match status" value="1"/>
</dbReference>
<evidence type="ECO:0000256" key="2">
    <source>
        <dbReference type="ARBA" id="ARBA00023125"/>
    </source>
</evidence>
<dbReference type="SUPFAM" id="SSF48498">
    <property type="entry name" value="Tetracyclin repressor-like, C-terminal domain"/>
    <property type="match status" value="1"/>
</dbReference>
<keyword evidence="2 4" id="KW-0238">DNA-binding</keyword>
<dbReference type="PROSITE" id="PS50977">
    <property type="entry name" value="HTH_TETR_2"/>
    <property type="match status" value="1"/>
</dbReference>
<dbReference type="OrthoDB" id="116240at2"/>
<dbReference type="InterPro" id="IPR009057">
    <property type="entry name" value="Homeodomain-like_sf"/>
</dbReference>
<evidence type="ECO:0000256" key="4">
    <source>
        <dbReference type="PROSITE-ProRule" id="PRU00335"/>
    </source>
</evidence>
<comment type="caution">
    <text evidence="6">The sequence shown here is derived from an EMBL/GenBank/DDBJ whole genome shotgun (WGS) entry which is preliminary data.</text>
</comment>
<dbReference type="eggNOG" id="COG1309">
    <property type="taxonomic scope" value="Bacteria"/>
</dbReference>
<dbReference type="Pfam" id="PF00440">
    <property type="entry name" value="TetR_N"/>
    <property type="match status" value="1"/>
</dbReference>
<dbReference type="GO" id="GO:0003677">
    <property type="term" value="F:DNA binding"/>
    <property type="evidence" value="ECO:0007669"/>
    <property type="project" value="UniProtKB-UniRule"/>
</dbReference>
<keyword evidence="3" id="KW-0804">Transcription</keyword>
<evidence type="ECO:0000256" key="1">
    <source>
        <dbReference type="ARBA" id="ARBA00023015"/>
    </source>
</evidence>
<proteinExistence type="predicted"/>
<dbReference type="AlphaFoldDB" id="A0A085G9K2"/>
<keyword evidence="1" id="KW-0805">Transcription regulation</keyword>
<feature type="domain" description="HTH tetR-type" evidence="5">
    <location>
        <begin position="12"/>
        <end position="72"/>
    </location>
</feature>
<dbReference type="Gene3D" id="1.10.357.10">
    <property type="entry name" value="Tetracycline Repressor, domain 2"/>
    <property type="match status" value="1"/>
</dbReference>
<dbReference type="EMBL" id="JMPJ01000056">
    <property type="protein sequence ID" value="KFC80397.1"/>
    <property type="molecule type" value="Genomic_DNA"/>
</dbReference>
<evidence type="ECO:0000256" key="3">
    <source>
        <dbReference type="ARBA" id="ARBA00023163"/>
    </source>
</evidence>
<evidence type="ECO:0000313" key="7">
    <source>
        <dbReference type="Proteomes" id="UP000028640"/>
    </source>
</evidence>
<dbReference type="InterPro" id="IPR001647">
    <property type="entry name" value="HTH_TetR"/>
</dbReference>
<sequence length="195" mass="21714">MPLSPSTDISTLAARDRILLTAHQLFYRDGIRATGIDLIIKQAGVTKVTFYRHFPSKNALVLAFLEYRHQRWMSWFANSLQKNMAQPNARLAVALPKTLEEWFSDEDFRGCAFINSALEFAEALPEVTTHAAQHKQQMAEEIARYLPGSAPDFMAQAIALLVDGAIVNAQIGGENKQETALLCSALELWLAPRAV</sequence>
<dbReference type="STRING" id="910964.GEAM_2365"/>
<evidence type="ECO:0000313" key="6">
    <source>
        <dbReference type="EMBL" id="KFC80397.1"/>
    </source>
</evidence>